<evidence type="ECO:0000256" key="1">
    <source>
        <dbReference type="SAM" id="MobiDB-lite"/>
    </source>
</evidence>
<name>A3ZNZ6_9BACT</name>
<organism evidence="2 3">
    <name type="scientific">Blastopirellula marina DSM 3645</name>
    <dbReference type="NCBI Taxonomy" id="314230"/>
    <lineage>
        <taxon>Bacteria</taxon>
        <taxon>Pseudomonadati</taxon>
        <taxon>Planctomycetota</taxon>
        <taxon>Planctomycetia</taxon>
        <taxon>Pirellulales</taxon>
        <taxon>Pirellulaceae</taxon>
        <taxon>Blastopirellula</taxon>
    </lineage>
</organism>
<accession>A3ZNZ6</accession>
<protein>
    <submittedName>
        <fullName evidence="2">Uncharacterized protein</fullName>
    </submittedName>
</protein>
<sequence length="83" mass="9235">MQREIAPNAKRAPAPRFAAGHFGQTSRAKFIFRRADTRCVWFDGNEFSPGHAKREQRAVAREGERGRAKRQGANVASRVLGGL</sequence>
<evidence type="ECO:0000313" key="2">
    <source>
        <dbReference type="EMBL" id="EAQ82044.1"/>
    </source>
</evidence>
<dbReference type="AlphaFoldDB" id="A3ZNZ6"/>
<proteinExistence type="predicted"/>
<feature type="region of interest" description="Disordered" evidence="1">
    <location>
        <begin position="1"/>
        <end position="20"/>
    </location>
</feature>
<dbReference type="HOGENOM" id="CLU_2535875_0_0_0"/>
<gene>
    <name evidence="2" type="ORF">DSM3645_17870</name>
</gene>
<dbReference type="STRING" id="314230.DSM3645_17870"/>
<dbReference type="Proteomes" id="UP000004358">
    <property type="component" value="Unassembled WGS sequence"/>
</dbReference>
<dbReference type="EMBL" id="AANZ01000003">
    <property type="protein sequence ID" value="EAQ82044.1"/>
    <property type="molecule type" value="Genomic_DNA"/>
</dbReference>
<reference evidence="2 3" key="1">
    <citation type="submission" date="2006-02" db="EMBL/GenBank/DDBJ databases">
        <authorList>
            <person name="Amann R."/>
            <person name="Ferriera S."/>
            <person name="Johnson J."/>
            <person name="Kravitz S."/>
            <person name="Halpern A."/>
            <person name="Remington K."/>
            <person name="Beeson K."/>
            <person name="Tran B."/>
            <person name="Rogers Y.-H."/>
            <person name="Friedman R."/>
            <person name="Venter J.C."/>
        </authorList>
    </citation>
    <scope>NUCLEOTIDE SEQUENCE [LARGE SCALE GENOMIC DNA]</scope>
    <source>
        <strain evidence="2 3">DSM 3645</strain>
    </source>
</reference>
<comment type="caution">
    <text evidence="2">The sequence shown here is derived from an EMBL/GenBank/DDBJ whole genome shotgun (WGS) entry which is preliminary data.</text>
</comment>
<evidence type="ECO:0000313" key="3">
    <source>
        <dbReference type="Proteomes" id="UP000004358"/>
    </source>
</evidence>
<feature type="region of interest" description="Disordered" evidence="1">
    <location>
        <begin position="60"/>
        <end position="83"/>
    </location>
</feature>